<evidence type="ECO:0000313" key="1">
    <source>
        <dbReference type="EMBL" id="GFM37541.1"/>
    </source>
</evidence>
<dbReference type="EMBL" id="BLVP01000008">
    <property type="protein sequence ID" value="GFM37541.1"/>
    <property type="molecule type" value="Genomic_DNA"/>
</dbReference>
<dbReference type="Gene3D" id="3.30.2020.10">
    <property type="entry name" value="NE0471-like N-terminal domain"/>
    <property type="match status" value="1"/>
</dbReference>
<dbReference type="InterPro" id="IPR036782">
    <property type="entry name" value="NE0471-like_N"/>
</dbReference>
<dbReference type="AlphaFoldDB" id="A0A7J0BWK4"/>
<evidence type="ECO:0000313" key="2">
    <source>
        <dbReference type="Proteomes" id="UP000503820"/>
    </source>
</evidence>
<name>A0A7J0BWK4_9BACT</name>
<proteinExistence type="predicted"/>
<organism evidence="1 2">
    <name type="scientific">Desulfovibrio psychrotolerans</name>
    <dbReference type="NCBI Taxonomy" id="415242"/>
    <lineage>
        <taxon>Bacteria</taxon>
        <taxon>Pseudomonadati</taxon>
        <taxon>Thermodesulfobacteriota</taxon>
        <taxon>Desulfovibrionia</taxon>
        <taxon>Desulfovibrionales</taxon>
        <taxon>Desulfovibrionaceae</taxon>
        <taxon>Desulfovibrio</taxon>
    </lineage>
</organism>
<gene>
    <name evidence="1" type="ORF">DSM19430T_22250</name>
</gene>
<dbReference type="Proteomes" id="UP000503820">
    <property type="component" value="Unassembled WGS sequence"/>
</dbReference>
<keyword evidence="2" id="KW-1185">Reference proteome</keyword>
<comment type="caution">
    <text evidence="1">The sequence shown here is derived from an EMBL/GenBank/DDBJ whole genome shotgun (WGS) entry which is preliminary data.</text>
</comment>
<evidence type="ECO:0008006" key="3">
    <source>
        <dbReference type="Google" id="ProtNLM"/>
    </source>
</evidence>
<protein>
    <recommendedName>
        <fullName evidence="3">DUF2442 domain-containing protein</fullName>
    </recommendedName>
</protein>
<accession>A0A7J0BWK4</accession>
<sequence length="68" mass="7714">MQTIPAITTIKAVRPYVVRVTWDCGVTASFDLAEWLNKSEWFAPVNDPAVWKSIRKEHGGGYMEREGC</sequence>
<reference evidence="1 2" key="1">
    <citation type="submission" date="2020-05" db="EMBL/GenBank/DDBJ databases">
        <title>Draft genome sequence of Desulfovibrio psychrotolerans JS1T.</title>
        <authorList>
            <person name="Ueno A."/>
            <person name="Tamazawa S."/>
            <person name="Tamamura S."/>
            <person name="Murakami T."/>
            <person name="Kiyama T."/>
            <person name="Inomata H."/>
            <person name="Amano Y."/>
            <person name="Miyakawa K."/>
            <person name="Tamaki H."/>
            <person name="Naganuma T."/>
            <person name="Kaneko K."/>
        </authorList>
    </citation>
    <scope>NUCLEOTIDE SEQUENCE [LARGE SCALE GENOMIC DNA]</scope>
    <source>
        <strain evidence="1 2">JS1</strain>
    </source>
</reference>
<dbReference type="SUPFAM" id="SSF143880">
    <property type="entry name" value="NE0471 N-terminal domain-like"/>
    <property type="match status" value="1"/>
</dbReference>